<comment type="caution">
    <text evidence="2">The sequence shown here is derived from an EMBL/GenBank/DDBJ whole genome shotgun (WGS) entry which is preliminary data.</text>
</comment>
<gene>
    <name evidence="2" type="ORF">B0J11DRAFT_526061</name>
</gene>
<reference evidence="2" key="1">
    <citation type="journal article" date="2021" name="Nat. Commun.">
        <title>Genetic determinants of endophytism in the Arabidopsis root mycobiome.</title>
        <authorList>
            <person name="Mesny F."/>
            <person name="Miyauchi S."/>
            <person name="Thiergart T."/>
            <person name="Pickel B."/>
            <person name="Atanasova L."/>
            <person name="Karlsson M."/>
            <person name="Huettel B."/>
            <person name="Barry K.W."/>
            <person name="Haridas S."/>
            <person name="Chen C."/>
            <person name="Bauer D."/>
            <person name="Andreopoulos W."/>
            <person name="Pangilinan J."/>
            <person name="LaButti K."/>
            <person name="Riley R."/>
            <person name="Lipzen A."/>
            <person name="Clum A."/>
            <person name="Drula E."/>
            <person name="Henrissat B."/>
            <person name="Kohler A."/>
            <person name="Grigoriev I.V."/>
            <person name="Martin F.M."/>
            <person name="Hacquard S."/>
        </authorList>
    </citation>
    <scope>NUCLEOTIDE SEQUENCE</scope>
    <source>
        <strain evidence="2">MPI-CAGE-CH-0243</strain>
    </source>
</reference>
<feature type="region of interest" description="Disordered" evidence="1">
    <location>
        <begin position="189"/>
        <end position="210"/>
    </location>
</feature>
<dbReference type="AlphaFoldDB" id="A0A9P9DWN5"/>
<evidence type="ECO:0000313" key="3">
    <source>
        <dbReference type="Proteomes" id="UP000700596"/>
    </source>
</evidence>
<dbReference type="Proteomes" id="UP000700596">
    <property type="component" value="Unassembled WGS sequence"/>
</dbReference>
<protein>
    <submittedName>
        <fullName evidence="2">Uncharacterized protein</fullName>
    </submittedName>
</protein>
<evidence type="ECO:0000256" key="1">
    <source>
        <dbReference type="SAM" id="MobiDB-lite"/>
    </source>
</evidence>
<dbReference type="EMBL" id="JAGMWT010000006">
    <property type="protein sequence ID" value="KAH7126638.1"/>
    <property type="molecule type" value="Genomic_DNA"/>
</dbReference>
<sequence length="226" mass="25766">MDATVFLRQLLRTPRHSIHLLSAPTRPQSRTLALLTPNTYLSQQRYLSVPRIITPSFWAALVPKALRNDSISPSEQPGQQQQQRSREGWNPATPYMILGLLIGSQAIQILWLKRDREHYTRKAEAKIGVLREVIEKVQRGEEVDVEKVLGTGDKTLEKEWEDVLKEIGDEEVLYRSKKRRRELRAQAAAEQGKEQIVEEGKPTSTTQEVVADGKAKVESINGARFY</sequence>
<dbReference type="InterPro" id="IPR035213">
    <property type="entry name" value="DUF5321"/>
</dbReference>
<proteinExistence type="predicted"/>
<feature type="compositionally biased region" description="Basic and acidic residues" evidence="1">
    <location>
        <begin position="191"/>
        <end position="201"/>
    </location>
</feature>
<organism evidence="2 3">
    <name type="scientific">Dendryphion nanum</name>
    <dbReference type="NCBI Taxonomy" id="256645"/>
    <lineage>
        <taxon>Eukaryota</taxon>
        <taxon>Fungi</taxon>
        <taxon>Dikarya</taxon>
        <taxon>Ascomycota</taxon>
        <taxon>Pezizomycotina</taxon>
        <taxon>Dothideomycetes</taxon>
        <taxon>Pleosporomycetidae</taxon>
        <taxon>Pleosporales</taxon>
        <taxon>Torulaceae</taxon>
        <taxon>Dendryphion</taxon>
    </lineage>
</organism>
<evidence type="ECO:0000313" key="2">
    <source>
        <dbReference type="EMBL" id="KAH7126638.1"/>
    </source>
</evidence>
<name>A0A9P9DWN5_9PLEO</name>
<keyword evidence="3" id="KW-1185">Reference proteome</keyword>
<dbReference type="Pfam" id="PF17254">
    <property type="entry name" value="DUF5321"/>
    <property type="match status" value="1"/>
</dbReference>
<accession>A0A9P9DWN5</accession>
<dbReference type="OrthoDB" id="2253354at2759"/>